<feature type="transmembrane region" description="Helical" evidence="2">
    <location>
        <begin position="86"/>
        <end position="105"/>
    </location>
</feature>
<keyword evidence="2" id="KW-0472">Membrane</keyword>
<evidence type="ECO:0000256" key="2">
    <source>
        <dbReference type="SAM" id="Phobius"/>
    </source>
</evidence>
<keyword evidence="2" id="KW-0812">Transmembrane</keyword>
<protein>
    <recommendedName>
        <fullName evidence="4">THH1/TOM1/TOM3 domain-containing protein</fullName>
    </recommendedName>
</protein>
<sequence>MAYSATDASIIMCTVASAVCLACIYSLAISAKRYQRLKLAATTQRTFVGLTLASAMCSVAQAAIPLSGVADEEMVDDIIDRLRVTMDLWCNTYLMIFWLKVHFFVRYRSETTLAWLWWAWAGFNTAFMVFKITISALCIAAYVQGDYHSLTYYKIDIAVNVGAYIAVPVVVGGFGIQLHQLFKRWGKAFSPALSATLYRIASGTIVVCVCFLLRAVVLLCVLGDAFSGQVPDTVYLFYFVGLTAIPQIIALYIMAILLPRQHKQEEMHVDSKAKLYYSRHSQSSSLPAPIGGGSSDIQERLYLGNPEDDMRDLEEDRDIDGFTEEQVWRTWVMPHNDVAGAHQGRNGSVHGSLPGSLPASSMPADEAEIADG</sequence>
<reference evidence="3" key="1">
    <citation type="submission" date="2021-01" db="EMBL/GenBank/DDBJ databases">
        <authorList>
            <person name="Corre E."/>
            <person name="Pelletier E."/>
            <person name="Niang G."/>
            <person name="Scheremetjew M."/>
            <person name="Finn R."/>
            <person name="Kale V."/>
            <person name="Holt S."/>
            <person name="Cochrane G."/>
            <person name="Meng A."/>
            <person name="Brown T."/>
            <person name="Cohen L."/>
        </authorList>
    </citation>
    <scope>NUCLEOTIDE SEQUENCE</scope>
    <source>
        <strain evidence="3">CCMP622</strain>
    </source>
</reference>
<evidence type="ECO:0000313" key="3">
    <source>
        <dbReference type="EMBL" id="CAD9752210.1"/>
    </source>
</evidence>
<proteinExistence type="predicted"/>
<evidence type="ECO:0000256" key="1">
    <source>
        <dbReference type="SAM" id="MobiDB-lite"/>
    </source>
</evidence>
<feature type="transmembrane region" description="Helical" evidence="2">
    <location>
        <begin position="117"/>
        <end position="143"/>
    </location>
</feature>
<dbReference type="AlphaFoldDB" id="A0A7S2TIN1"/>
<name>A0A7S2TIN1_9EUKA</name>
<keyword evidence="2" id="KW-1133">Transmembrane helix</keyword>
<accession>A0A7S2TIN1</accession>
<feature type="transmembrane region" description="Helical" evidence="2">
    <location>
        <begin position="6"/>
        <end position="27"/>
    </location>
</feature>
<feature type="transmembrane region" description="Helical" evidence="2">
    <location>
        <begin position="155"/>
        <end position="176"/>
    </location>
</feature>
<feature type="region of interest" description="Disordered" evidence="1">
    <location>
        <begin position="339"/>
        <end position="372"/>
    </location>
</feature>
<organism evidence="3">
    <name type="scientific">Lotharella oceanica</name>
    <dbReference type="NCBI Taxonomy" id="641309"/>
    <lineage>
        <taxon>Eukaryota</taxon>
        <taxon>Sar</taxon>
        <taxon>Rhizaria</taxon>
        <taxon>Cercozoa</taxon>
        <taxon>Chlorarachniophyceae</taxon>
        <taxon>Lotharella</taxon>
    </lineage>
</organism>
<dbReference type="EMBL" id="HBHP01006594">
    <property type="protein sequence ID" value="CAD9752210.1"/>
    <property type="molecule type" value="Transcribed_RNA"/>
</dbReference>
<feature type="transmembrane region" description="Helical" evidence="2">
    <location>
        <begin position="235"/>
        <end position="258"/>
    </location>
</feature>
<feature type="transmembrane region" description="Helical" evidence="2">
    <location>
        <begin position="47"/>
        <end position="66"/>
    </location>
</feature>
<feature type="transmembrane region" description="Helical" evidence="2">
    <location>
        <begin position="197"/>
        <end position="223"/>
    </location>
</feature>
<gene>
    <name evidence="3" type="ORF">LSP00402_LOCUS4085</name>
</gene>
<evidence type="ECO:0008006" key="4">
    <source>
        <dbReference type="Google" id="ProtNLM"/>
    </source>
</evidence>